<feature type="compositionally biased region" description="Basic and acidic residues" evidence="14">
    <location>
        <begin position="67"/>
        <end position="102"/>
    </location>
</feature>
<dbReference type="EC" id="1.11.1.24" evidence="3"/>
<feature type="domain" description="Thioredoxin" evidence="15">
    <location>
        <begin position="117"/>
        <end position="262"/>
    </location>
</feature>
<evidence type="ECO:0000259" key="15">
    <source>
        <dbReference type="PROSITE" id="PS51352"/>
    </source>
</evidence>
<accession>A0AAJ8MDR3</accession>
<proteinExistence type="inferred from homology"/>
<dbReference type="GO" id="GO:0008379">
    <property type="term" value="F:thioredoxin peroxidase activity"/>
    <property type="evidence" value="ECO:0007669"/>
    <property type="project" value="TreeGrafter"/>
</dbReference>
<dbReference type="CDD" id="cd03017">
    <property type="entry name" value="PRX_BCP"/>
    <property type="match status" value="1"/>
</dbReference>
<keyword evidence="6" id="KW-0560">Oxidoreductase</keyword>
<evidence type="ECO:0000313" key="16">
    <source>
        <dbReference type="EMBL" id="WWC58566.1"/>
    </source>
</evidence>
<dbReference type="FunFam" id="3.40.30.10:FF:000157">
    <property type="entry name" value="DOT5p Nuclear thiol peroxidase"/>
    <property type="match status" value="1"/>
</dbReference>
<evidence type="ECO:0000256" key="2">
    <source>
        <dbReference type="ARBA" id="ARBA00011245"/>
    </source>
</evidence>
<sequence>MAPKSSSTAAPPSSRKSARIAEQPKSASVPTPASTNGEKKVISKKDTASKKETNSKKRAADQSSGEQEAKKAKAEEPKSKAKTASKKDQPKAAAAEEEKKAEAPASAKADTGSKGALKEGDKLPKITLKDNEGTDVDVSTLAGEQGVVIFLYPKADTPGCTTQACGYRDHFKEIQDYGYDIYGLSKDKSDAQQKWINKKQLTYKLLCDPESKLIKRLGAFVQPHNTKRSHFIFEKGTGKLVDIALGVKPADDPTNVLKFLEKHHK</sequence>
<feature type="compositionally biased region" description="Polar residues" evidence="14">
    <location>
        <begin position="25"/>
        <end position="36"/>
    </location>
</feature>
<dbReference type="InterPro" id="IPR036249">
    <property type="entry name" value="Thioredoxin-like_sf"/>
</dbReference>
<evidence type="ECO:0000256" key="13">
    <source>
        <dbReference type="ARBA" id="ARBA00077538"/>
    </source>
</evidence>
<dbReference type="InterPro" id="IPR050924">
    <property type="entry name" value="Peroxiredoxin_BCP/PrxQ"/>
</dbReference>
<gene>
    <name evidence="16" type="ORF">I303_101109</name>
</gene>
<dbReference type="InterPro" id="IPR000866">
    <property type="entry name" value="AhpC/TSA"/>
</dbReference>
<evidence type="ECO:0000256" key="6">
    <source>
        <dbReference type="ARBA" id="ARBA00023002"/>
    </source>
</evidence>
<dbReference type="GeneID" id="28964812"/>
<comment type="similarity">
    <text evidence="11">Belongs to the peroxiredoxin family. BCP/PrxQ subfamily.</text>
</comment>
<keyword evidence="8" id="KW-0539">Nucleus</keyword>
<dbReference type="InterPro" id="IPR013766">
    <property type="entry name" value="Thioredoxin_domain"/>
</dbReference>
<reference evidence="16" key="1">
    <citation type="submission" date="2013-07" db="EMBL/GenBank/DDBJ databases">
        <authorList>
            <consortium name="The Broad Institute Genome Sequencing Platform"/>
            <person name="Cuomo C."/>
            <person name="Litvintseva A."/>
            <person name="Chen Y."/>
            <person name="Heitman J."/>
            <person name="Sun S."/>
            <person name="Springer D."/>
            <person name="Dromer F."/>
            <person name="Young S.K."/>
            <person name="Zeng Q."/>
            <person name="Gargeya S."/>
            <person name="Fitzgerald M."/>
            <person name="Abouelleil A."/>
            <person name="Alvarado L."/>
            <person name="Berlin A.M."/>
            <person name="Chapman S.B."/>
            <person name="Dewar J."/>
            <person name="Goldberg J."/>
            <person name="Griggs A."/>
            <person name="Gujja S."/>
            <person name="Hansen M."/>
            <person name="Howarth C."/>
            <person name="Imamovic A."/>
            <person name="Larimer J."/>
            <person name="McCowan C."/>
            <person name="Murphy C."/>
            <person name="Pearson M."/>
            <person name="Priest M."/>
            <person name="Roberts A."/>
            <person name="Saif S."/>
            <person name="Shea T."/>
            <person name="Sykes S."/>
            <person name="Wortman J."/>
            <person name="Nusbaum C."/>
            <person name="Birren B."/>
        </authorList>
    </citation>
    <scope>NUCLEOTIDE SEQUENCE</scope>
    <source>
        <strain evidence="16">CBS 10117</strain>
    </source>
</reference>
<comment type="catalytic activity">
    <reaction evidence="12">
        <text>a hydroperoxide + [thioredoxin]-dithiol = an alcohol + [thioredoxin]-disulfide + H2O</text>
        <dbReference type="Rhea" id="RHEA:62620"/>
        <dbReference type="Rhea" id="RHEA-COMP:10698"/>
        <dbReference type="Rhea" id="RHEA-COMP:10700"/>
        <dbReference type="ChEBI" id="CHEBI:15377"/>
        <dbReference type="ChEBI" id="CHEBI:29950"/>
        <dbReference type="ChEBI" id="CHEBI:30879"/>
        <dbReference type="ChEBI" id="CHEBI:35924"/>
        <dbReference type="ChEBI" id="CHEBI:50058"/>
        <dbReference type="EC" id="1.11.1.24"/>
    </reaction>
</comment>
<dbReference type="Pfam" id="PF00578">
    <property type="entry name" value="AhpC-TSA"/>
    <property type="match status" value="1"/>
</dbReference>
<keyword evidence="7" id="KW-1015">Disulfide bond</keyword>
<organism evidence="16 17">
    <name type="scientific">Kwoniella dejecticola CBS 10117</name>
    <dbReference type="NCBI Taxonomy" id="1296121"/>
    <lineage>
        <taxon>Eukaryota</taxon>
        <taxon>Fungi</taxon>
        <taxon>Dikarya</taxon>
        <taxon>Basidiomycota</taxon>
        <taxon>Agaricomycotina</taxon>
        <taxon>Tremellomycetes</taxon>
        <taxon>Tremellales</taxon>
        <taxon>Cryptococcaceae</taxon>
        <taxon>Kwoniella</taxon>
    </lineage>
</organism>
<dbReference type="PANTHER" id="PTHR42801">
    <property type="entry name" value="THIOREDOXIN-DEPENDENT PEROXIDE REDUCTASE"/>
    <property type="match status" value="1"/>
</dbReference>
<keyword evidence="17" id="KW-1185">Reference proteome</keyword>
<dbReference type="GO" id="GO:0034599">
    <property type="term" value="P:cellular response to oxidative stress"/>
    <property type="evidence" value="ECO:0007669"/>
    <property type="project" value="UniProtKB-ARBA"/>
</dbReference>
<dbReference type="EMBL" id="CP144530">
    <property type="protein sequence ID" value="WWC58566.1"/>
    <property type="molecule type" value="Genomic_DNA"/>
</dbReference>
<keyword evidence="5" id="KW-0049">Antioxidant</keyword>
<evidence type="ECO:0000256" key="9">
    <source>
        <dbReference type="ARBA" id="ARBA00023284"/>
    </source>
</evidence>
<dbReference type="SUPFAM" id="SSF52833">
    <property type="entry name" value="Thioredoxin-like"/>
    <property type="match status" value="1"/>
</dbReference>
<evidence type="ECO:0000256" key="1">
    <source>
        <dbReference type="ARBA" id="ARBA00004123"/>
    </source>
</evidence>
<dbReference type="GO" id="GO:0005737">
    <property type="term" value="C:cytoplasm"/>
    <property type="evidence" value="ECO:0007669"/>
    <property type="project" value="TreeGrafter"/>
</dbReference>
<protein>
    <recommendedName>
        <fullName evidence="3">thioredoxin-dependent peroxiredoxin</fullName>
        <ecNumber evidence="3">1.11.1.24</ecNumber>
    </recommendedName>
    <alternativeName>
        <fullName evidence="13">Nuclear thiol peroxidase</fullName>
    </alternativeName>
    <alternativeName>
        <fullName evidence="10">Thioredoxin peroxidase</fullName>
    </alternativeName>
</protein>
<name>A0AAJ8MDR3_9TREE</name>
<keyword evidence="4" id="KW-0575">Peroxidase</keyword>
<evidence type="ECO:0000256" key="11">
    <source>
        <dbReference type="ARBA" id="ARBA00038489"/>
    </source>
</evidence>
<dbReference type="PROSITE" id="PS51352">
    <property type="entry name" value="THIOREDOXIN_2"/>
    <property type="match status" value="1"/>
</dbReference>
<evidence type="ECO:0000256" key="8">
    <source>
        <dbReference type="ARBA" id="ARBA00023242"/>
    </source>
</evidence>
<evidence type="ECO:0000313" key="17">
    <source>
        <dbReference type="Proteomes" id="UP000078595"/>
    </source>
</evidence>
<evidence type="ECO:0000256" key="12">
    <source>
        <dbReference type="ARBA" id="ARBA00049091"/>
    </source>
</evidence>
<comment type="subunit">
    <text evidence="2">Monomer.</text>
</comment>
<dbReference type="RefSeq" id="XP_018267130.2">
    <property type="nucleotide sequence ID" value="XM_018404476.2"/>
</dbReference>
<reference evidence="16" key="2">
    <citation type="submission" date="2024-02" db="EMBL/GenBank/DDBJ databases">
        <title>Comparative genomics of Cryptococcus and Kwoniella reveals pathogenesis evolution and contrasting modes of karyotype evolution via chromosome fusion or intercentromeric recombination.</title>
        <authorList>
            <person name="Coelho M.A."/>
            <person name="David-Palma M."/>
            <person name="Shea T."/>
            <person name="Bowers K."/>
            <person name="McGinley-Smith S."/>
            <person name="Mohammad A.W."/>
            <person name="Gnirke A."/>
            <person name="Yurkov A.M."/>
            <person name="Nowrousian M."/>
            <person name="Sun S."/>
            <person name="Cuomo C.A."/>
            <person name="Heitman J."/>
        </authorList>
    </citation>
    <scope>NUCLEOTIDE SEQUENCE</scope>
    <source>
        <strain evidence="16">CBS 10117</strain>
    </source>
</reference>
<evidence type="ECO:0000256" key="14">
    <source>
        <dbReference type="SAM" id="MobiDB-lite"/>
    </source>
</evidence>
<dbReference type="Proteomes" id="UP000078595">
    <property type="component" value="Chromosome 1"/>
</dbReference>
<dbReference type="GO" id="GO:0045454">
    <property type="term" value="P:cell redox homeostasis"/>
    <property type="evidence" value="ECO:0007669"/>
    <property type="project" value="TreeGrafter"/>
</dbReference>
<dbReference type="Gene3D" id="3.40.30.10">
    <property type="entry name" value="Glutaredoxin"/>
    <property type="match status" value="1"/>
</dbReference>
<dbReference type="AlphaFoldDB" id="A0AAJ8MDR3"/>
<evidence type="ECO:0000256" key="10">
    <source>
        <dbReference type="ARBA" id="ARBA00032824"/>
    </source>
</evidence>
<evidence type="ECO:0000256" key="4">
    <source>
        <dbReference type="ARBA" id="ARBA00022559"/>
    </source>
</evidence>
<evidence type="ECO:0000256" key="7">
    <source>
        <dbReference type="ARBA" id="ARBA00023157"/>
    </source>
</evidence>
<evidence type="ECO:0000256" key="5">
    <source>
        <dbReference type="ARBA" id="ARBA00022862"/>
    </source>
</evidence>
<dbReference type="KEGG" id="kdj:28964812"/>
<keyword evidence="9" id="KW-0676">Redox-active center</keyword>
<comment type="subcellular location">
    <subcellularLocation>
        <location evidence="1">Nucleus</location>
    </subcellularLocation>
</comment>
<dbReference type="PANTHER" id="PTHR42801:SF23">
    <property type="entry name" value="PEROXIREDOXIN DOT5"/>
    <property type="match status" value="1"/>
</dbReference>
<feature type="compositionally biased region" description="Low complexity" evidence="14">
    <location>
        <begin position="1"/>
        <end position="15"/>
    </location>
</feature>
<evidence type="ECO:0000256" key="3">
    <source>
        <dbReference type="ARBA" id="ARBA00013017"/>
    </source>
</evidence>
<dbReference type="GO" id="GO:0005634">
    <property type="term" value="C:nucleus"/>
    <property type="evidence" value="ECO:0007669"/>
    <property type="project" value="UniProtKB-SubCell"/>
</dbReference>
<feature type="compositionally biased region" description="Basic and acidic residues" evidence="14">
    <location>
        <begin position="37"/>
        <end position="60"/>
    </location>
</feature>
<feature type="region of interest" description="Disordered" evidence="14">
    <location>
        <begin position="1"/>
        <end position="119"/>
    </location>
</feature>